<dbReference type="PANTHER" id="PTHR43679">
    <property type="entry name" value="OCTANOYLTRANSFERASE LIPM-RELATED"/>
    <property type="match status" value="1"/>
</dbReference>
<gene>
    <name evidence="2" type="ORF">H9862_06770</name>
</gene>
<dbReference type="PROSITE" id="PS51733">
    <property type="entry name" value="BPL_LPL_CATALYTIC"/>
    <property type="match status" value="1"/>
</dbReference>
<reference evidence="2" key="1">
    <citation type="journal article" date="2021" name="PeerJ">
        <title>Extensive microbial diversity within the chicken gut microbiome revealed by metagenomics and culture.</title>
        <authorList>
            <person name="Gilroy R."/>
            <person name="Ravi A."/>
            <person name="Getino M."/>
            <person name="Pursley I."/>
            <person name="Horton D.L."/>
            <person name="Alikhan N.F."/>
            <person name="Baker D."/>
            <person name="Gharbi K."/>
            <person name="Hall N."/>
            <person name="Watson M."/>
            <person name="Adriaenssens E.M."/>
            <person name="Foster-Nyarko E."/>
            <person name="Jarju S."/>
            <person name="Secka A."/>
            <person name="Antonio M."/>
            <person name="Oren A."/>
            <person name="Chaudhuri R.R."/>
            <person name="La Ragione R."/>
            <person name="Hildebrand F."/>
            <person name="Pallen M.J."/>
        </authorList>
    </citation>
    <scope>NUCLEOTIDE SEQUENCE</scope>
    <source>
        <strain evidence="2">14975</strain>
    </source>
</reference>
<evidence type="ECO:0000313" key="3">
    <source>
        <dbReference type="Proteomes" id="UP000823964"/>
    </source>
</evidence>
<sequence>MADAPRSSLIPCASLPRLRFWRDPLPRDGYANMAADELLSQRPEAWLRFYDWARPSVSFGYFDTVQVAAKLFPGEGIEYIRRWTGGGIVDHRHGYTYTLTLPAPADGRMYAPSRELYRWIHGALAQALRASGVPCELLASDAPDGGRSCWASPVESDITDAAGHKLAGAGQRRHRGAVLHQGLVQGCVPSTGWEARLAAALAEEVQPVYGEEPWPGFGAQLDELCRSKYLTQEWADESHGRRRPTPR</sequence>
<protein>
    <recommendedName>
        <fullName evidence="1">BPL/LPL catalytic domain-containing protein</fullName>
    </recommendedName>
</protein>
<dbReference type="AlphaFoldDB" id="A0A9D2AHA5"/>
<dbReference type="EMBL" id="DXFQ01000123">
    <property type="protein sequence ID" value="HIX20284.1"/>
    <property type="molecule type" value="Genomic_DNA"/>
</dbReference>
<dbReference type="InterPro" id="IPR004143">
    <property type="entry name" value="BPL_LPL_catalytic"/>
</dbReference>
<dbReference type="InterPro" id="IPR050664">
    <property type="entry name" value="Octanoyltrans_LipM/LipL"/>
</dbReference>
<dbReference type="PANTHER" id="PTHR43679:SF2">
    <property type="entry name" value="OCTANOYL-[GCVH]:PROTEIN N-OCTANOYLTRANSFERASE"/>
    <property type="match status" value="1"/>
</dbReference>
<accession>A0A9D2AHA5</accession>
<feature type="domain" description="BPL/LPL catalytic" evidence="1">
    <location>
        <begin position="41"/>
        <end position="229"/>
    </location>
</feature>
<name>A0A9D2AHA5_9BACT</name>
<dbReference type="InterPro" id="IPR045864">
    <property type="entry name" value="aa-tRNA-synth_II/BPL/LPL"/>
</dbReference>
<evidence type="ECO:0000259" key="1">
    <source>
        <dbReference type="PROSITE" id="PS51733"/>
    </source>
</evidence>
<dbReference type="Proteomes" id="UP000823964">
    <property type="component" value="Unassembled WGS sequence"/>
</dbReference>
<dbReference type="SUPFAM" id="SSF55681">
    <property type="entry name" value="Class II aaRS and biotin synthetases"/>
    <property type="match status" value="1"/>
</dbReference>
<evidence type="ECO:0000313" key="2">
    <source>
        <dbReference type="EMBL" id="HIX20284.1"/>
    </source>
</evidence>
<reference evidence="2" key="2">
    <citation type="submission" date="2021-04" db="EMBL/GenBank/DDBJ databases">
        <authorList>
            <person name="Gilroy R."/>
        </authorList>
    </citation>
    <scope>NUCLEOTIDE SEQUENCE</scope>
    <source>
        <strain evidence="2">14975</strain>
    </source>
</reference>
<dbReference type="Gene3D" id="3.30.930.10">
    <property type="entry name" value="Bira Bifunctional Protein, Domain 2"/>
    <property type="match status" value="1"/>
</dbReference>
<dbReference type="Pfam" id="PF21948">
    <property type="entry name" value="LplA-B_cat"/>
    <property type="match status" value="1"/>
</dbReference>
<organism evidence="2 3">
    <name type="scientific">Candidatus Akkermansia intestinigallinarum</name>
    <dbReference type="NCBI Taxonomy" id="2838431"/>
    <lineage>
        <taxon>Bacteria</taxon>
        <taxon>Pseudomonadati</taxon>
        <taxon>Verrucomicrobiota</taxon>
        <taxon>Verrucomicrobiia</taxon>
        <taxon>Verrucomicrobiales</taxon>
        <taxon>Akkermansiaceae</taxon>
        <taxon>Akkermansia</taxon>
    </lineage>
</organism>
<proteinExistence type="predicted"/>
<comment type="caution">
    <text evidence="2">The sequence shown here is derived from an EMBL/GenBank/DDBJ whole genome shotgun (WGS) entry which is preliminary data.</text>
</comment>